<dbReference type="InterPro" id="IPR050090">
    <property type="entry name" value="Tyrosine_recombinase_XerCD"/>
</dbReference>
<protein>
    <submittedName>
        <fullName evidence="8">Phage integrase family protein</fullName>
    </submittedName>
</protein>
<evidence type="ECO:0000313" key="8">
    <source>
        <dbReference type="EMBL" id="MDT7520645.1"/>
    </source>
</evidence>
<dbReference type="Pfam" id="PF12482">
    <property type="entry name" value="DUF3701"/>
    <property type="match status" value="1"/>
</dbReference>
<proteinExistence type="inferred from homology"/>
<comment type="caution">
    <text evidence="8">The sequence shown here is derived from an EMBL/GenBank/DDBJ whole genome shotgun (WGS) entry which is preliminary data.</text>
</comment>
<dbReference type="RefSeq" id="WP_313876343.1">
    <property type="nucleotide sequence ID" value="NZ_JAVBIK010000003.1"/>
</dbReference>
<evidence type="ECO:0000256" key="2">
    <source>
        <dbReference type="ARBA" id="ARBA00022908"/>
    </source>
</evidence>
<evidence type="ECO:0000256" key="1">
    <source>
        <dbReference type="ARBA" id="ARBA00008857"/>
    </source>
</evidence>
<reference evidence="8 9" key="1">
    <citation type="submission" date="2023-08" db="EMBL/GenBank/DDBJ databases">
        <title>Rhodoferax potami sp. nov. and Rhodoferax mekongensis sp. nov., isolated from the Mekong River in Thailand.</title>
        <authorList>
            <person name="Kitikhun S."/>
            <person name="Charoenyingcharoen P."/>
            <person name="Siriarchawattana P."/>
            <person name="Likhitrattanapisal S."/>
            <person name="Nilsakha T."/>
            <person name="Chanpet A."/>
            <person name="Rattanawaree P."/>
            <person name="Ingsriswang S."/>
        </authorList>
    </citation>
    <scope>NUCLEOTIDE SEQUENCE [LARGE SCALE GENOMIC DNA]</scope>
    <source>
        <strain evidence="8 9">TBRC 17660</strain>
    </source>
</reference>
<dbReference type="InterPro" id="IPR002104">
    <property type="entry name" value="Integrase_catalytic"/>
</dbReference>
<dbReference type="InterPro" id="IPR013762">
    <property type="entry name" value="Integrase-like_cat_sf"/>
</dbReference>
<evidence type="ECO:0000259" key="7">
    <source>
        <dbReference type="PROSITE" id="PS51900"/>
    </source>
</evidence>
<keyword evidence="4" id="KW-0233">DNA recombination</keyword>
<keyword evidence="2" id="KW-0229">DNA integration</keyword>
<evidence type="ECO:0000256" key="5">
    <source>
        <dbReference type="PROSITE-ProRule" id="PRU01248"/>
    </source>
</evidence>
<evidence type="ECO:0000259" key="6">
    <source>
        <dbReference type="PROSITE" id="PS51898"/>
    </source>
</evidence>
<dbReference type="Proteomes" id="UP001321700">
    <property type="component" value="Unassembled WGS sequence"/>
</dbReference>
<dbReference type="PANTHER" id="PTHR30349:SF41">
    <property type="entry name" value="INTEGRASE_RECOMBINASE PROTEIN MJ0367-RELATED"/>
    <property type="match status" value="1"/>
</dbReference>
<dbReference type="PROSITE" id="PS51900">
    <property type="entry name" value="CB"/>
    <property type="match status" value="1"/>
</dbReference>
<comment type="similarity">
    <text evidence="1">Belongs to the 'phage' integrase family.</text>
</comment>
<dbReference type="Pfam" id="PF00589">
    <property type="entry name" value="Phage_integrase"/>
    <property type="match status" value="1"/>
</dbReference>
<keyword evidence="9" id="KW-1185">Reference proteome</keyword>
<feature type="domain" description="Tyr recombinase" evidence="6">
    <location>
        <begin position="352"/>
        <end position="564"/>
    </location>
</feature>
<dbReference type="EMBL" id="JAVBIK010000003">
    <property type="protein sequence ID" value="MDT7520645.1"/>
    <property type="molecule type" value="Genomic_DNA"/>
</dbReference>
<gene>
    <name evidence="8" type="ORF">RAE19_18450</name>
</gene>
<sequence>MQKYEVASLAKTNGPEIDGFPRTAELAALRAWYSGMSTRDAVDQYLGDQRLSGQSSRSQIGNIRRKLATLARLRRREDLASAFEHSEQKRIQHSRAAVAAIELLRTITPPAPQITDDIGLWLSERSVRSLKAHGIDTLADLTVRVPRRRRWWVAVPGLGVTGARQIEAFFSQHPQLVERARALIVRNAQQEVQPWEMLVVPGEVDGSRGTFRAPPESCTLNSANDYEAVQAWLSLHEAAATQRAYRKEAERLILWAIVERGKALSSLNTEDAIAYRAFLRHPTPARRWIGPPQARTSPDWKPFVGGLAPRSVAYALAVLGAMFRWLMEQRYVLANPFSGVKVRGASHAAPMDTGRVFSEGEWAIIRAVADGLEWTYGWQVPAAQRLRFVLDFAYATGLRVSELVGAKLGQIEVDSHGDHWIKLVGKGSKSGKVALPPLVRSALDHSLMQRGLPITPAHWEPSTPLIADLGDPDGKSGITATRVWSLMKRFFTTVATAIEKEAPATAEKLRKASPHWMRHTHATHALARGAELTTVRDNLRHASVATTSIYLHTDEVKRARQMGDAFGARS</sequence>
<dbReference type="InterPro" id="IPR010998">
    <property type="entry name" value="Integrase_recombinase_N"/>
</dbReference>
<keyword evidence="3 5" id="KW-0238">DNA-binding</keyword>
<evidence type="ECO:0000313" key="9">
    <source>
        <dbReference type="Proteomes" id="UP001321700"/>
    </source>
</evidence>
<organism evidence="8 9">
    <name type="scientific">Rhodoferax potami</name>
    <dbReference type="NCBI Taxonomy" id="3068338"/>
    <lineage>
        <taxon>Bacteria</taxon>
        <taxon>Pseudomonadati</taxon>
        <taxon>Pseudomonadota</taxon>
        <taxon>Betaproteobacteria</taxon>
        <taxon>Burkholderiales</taxon>
        <taxon>Comamonadaceae</taxon>
        <taxon>Rhodoferax</taxon>
    </lineage>
</organism>
<name>A0ABU3KS52_9BURK</name>
<dbReference type="InterPro" id="IPR044068">
    <property type="entry name" value="CB"/>
</dbReference>
<dbReference type="PANTHER" id="PTHR30349">
    <property type="entry name" value="PHAGE INTEGRASE-RELATED"/>
    <property type="match status" value="1"/>
</dbReference>
<evidence type="ECO:0000256" key="3">
    <source>
        <dbReference type="ARBA" id="ARBA00023125"/>
    </source>
</evidence>
<dbReference type="Gene3D" id="1.10.150.130">
    <property type="match status" value="1"/>
</dbReference>
<dbReference type="Gene3D" id="1.10.443.10">
    <property type="entry name" value="Intergrase catalytic core"/>
    <property type="match status" value="1"/>
</dbReference>
<dbReference type="InterPro" id="IPR022169">
    <property type="entry name" value="DUF3701"/>
</dbReference>
<feature type="domain" description="Core-binding (CB)" evidence="7">
    <location>
        <begin position="223"/>
        <end position="327"/>
    </location>
</feature>
<dbReference type="PROSITE" id="PS51898">
    <property type="entry name" value="TYR_RECOMBINASE"/>
    <property type="match status" value="1"/>
</dbReference>
<accession>A0ABU3KS52</accession>
<dbReference type="SUPFAM" id="SSF56349">
    <property type="entry name" value="DNA breaking-rejoining enzymes"/>
    <property type="match status" value="1"/>
</dbReference>
<dbReference type="InterPro" id="IPR011010">
    <property type="entry name" value="DNA_brk_join_enz"/>
</dbReference>
<evidence type="ECO:0000256" key="4">
    <source>
        <dbReference type="ARBA" id="ARBA00023172"/>
    </source>
</evidence>